<dbReference type="EMBL" id="AP023213">
    <property type="protein sequence ID" value="BCG45383.1"/>
    <property type="molecule type" value="Genomic_DNA"/>
</dbReference>
<dbReference type="AlphaFoldDB" id="A0A6S6LUR7"/>
<name>A0A6S6LUR7_9BACT</name>
<dbReference type="PANTHER" id="PTHR44520:SF1">
    <property type="entry name" value="TWO-COMPONENT SYSTEM REGULATORY PROTEIN"/>
    <property type="match status" value="1"/>
</dbReference>
<dbReference type="InterPro" id="IPR052893">
    <property type="entry name" value="TCS_response_regulator"/>
</dbReference>
<keyword evidence="4" id="KW-1185">Reference proteome</keyword>
<dbReference type="InterPro" id="IPR011006">
    <property type="entry name" value="CheY-like_superfamily"/>
</dbReference>
<dbReference type="RefSeq" id="WP_085814340.1">
    <property type="nucleotide sequence ID" value="NZ_AP023213.1"/>
</dbReference>
<dbReference type="SMART" id="SM00448">
    <property type="entry name" value="REC"/>
    <property type="match status" value="1"/>
</dbReference>
<proteinExistence type="predicted"/>
<organism evidence="3 4">
    <name type="scientific">Citrifermentans bremense</name>
    <dbReference type="NCBI Taxonomy" id="60035"/>
    <lineage>
        <taxon>Bacteria</taxon>
        <taxon>Pseudomonadati</taxon>
        <taxon>Thermodesulfobacteriota</taxon>
        <taxon>Desulfuromonadia</taxon>
        <taxon>Geobacterales</taxon>
        <taxon>Geobacteraceae</taxon>
        <taxon>Citrifermentans</taxon>
    </lineage>
</organism>
<accession>A0A6S6LUR7</accession>
<dbReference type="PANTHER" id="PTHR44520">
    <property type="entry name" value="RESPONSE REGULATOR RCP1-RELATED"/>
    <property type="match status" value="1"/>
</dbReference>
<dbReference type="PROSITE" id="PS50110">
    <property type="entry name" value="RESPONSE_REGULATORY"/>
    <property type="match status" value="1"/>
</dbReference>
<evidence type="ECO:0000259" key="2">
    <source>
        <dbReference type="PROSITE" id="PS50110"/>
    </source>
</evidence>
<dbReference type="Gene3D" id="3.40.50.2300">
    <property type="match status" value="1"/>
</dbReference>
<dbReference type="Proteomes" id="UP000515472">
    <property type="component" value="Chromosome"/>
</dbReference>
<protein>
    <submittedName>
        <fullName evidence="3">Response regulator receiver protein</fullName>
    </submittedName>
</protein>
<feature type="domain" description="Response regulatory" evidence="2">
    <location>
        <begin position="5"/>
        <end position="130"/>
    </location>
</feature>
<dbReference type="GO" id="GO:0000160">
    <property type="term" value="P:phosphorelay signal transduction system"/>
    <property type="evidence" value="ECO:0007669"/>
    <property type="project" value="InterPro"/>
</dbReference>
<gene>
    <name evidence="3" type="ORF">GEOBRER4_n0137</name>
</gene>
<reference evidence="3 4" key="1">
    <citation type="submission" date="2020-06" db="EMBL/GenBank/DDBJ databases">
        <title>Interaction of electrochemicaly active bacteria, Geobacter bremensis R4 on different carbon anode.</title>
        <authorList>
            <person name="Meng L."/>
            <person name="Yoshida N."/>
        </authorList>
    </citation>
    <scope>NUCLEOTIDE SEQUENCE [LARGE SCALE GENOMIC DNA]</scope>
    <source>
        <strain evidence="3 4">R4</strain>
    </source>
</reference>
<dbReference type="SUPFAM" id="SSF52172">
    <property type="entry name" value="CheY-like"/>
    <property type="match status" value="1"/>
</dbReference>
<evidence type="ECO:0000313" key="3">
    <source>
        <dbReference type="EMBL" id="BCG45383.1"/>
    </source>
</evidence>
<dbReference type="KEGG" id="gbn:GEOBRER4_01330"/>
<evidence type="ECO:0000313" key="4">
    <source>
        <dbReference type="Proteomes" id="UP000515472"/>
    </source>
</evidence>
<sequence>MQDAEILLVEDNSNCEELALRALRKAGYSNVAVARDGAEALGILLGEATEGNTHNEPDFVLLDMKLPKIDGVGVLQRIRSDERTKRLKVFALSSSEDPKDLEECRNLGVLAVLPKPLNPDILRFWLSEDLGLNPRQ</sequence>
<dbReference type="InterPro" id="IPR001789">
    <property type="entry name" value="Sig_transdc_resp-reg_receiver"/>
</dbReference>
<keyword evidence="1" id="KW-0597">Phosphoprotein</keyword>
<evidence type="ECO:0000256" key="1">
    <source>
        <dbReference type="PROSITE-ProRule" id="PRU00169"/>
    </source>
</evidence>
<feature type="modified residue" description="4-aspartylphosphate" evidence="1">
    <location>
        <position position="63"/>
    </location>
</feature>
<dbReference type="Pfam" id="PF00072">
    <property type="entry name" value="Response_reg"/>
    <property type="match status" value="1"/>
</dbReference>